<dbReference type="SUPFAM" id="SSF52540">
    <property type="entry name" value="P-loop containing nucleoside triphosphate hydrolases"/>
    <property type="match status" value="1"/>
</dbReference>
<dbReference type="InterPro" id="IPR006083">
    <property type="entry name" value="PRK/URK"/>
</dbReference>
<reference evidence="2 3" key="1">
    <citation type="submission" date="2018-02" db="EMBL/GenBank/DDBJ databases">
        <title>The genomes of Aspergillus section Nigri reveals drivers in fungal speciation.</title>
        <authorList>
            <consortium name="DOE Joint Genome Institute"/>
            <person name="Vesth T.C."/>
            <person name="Nybo J."/>
            <person name="Theobald S."/>
            <person name="Brandl J."/>
            <person name="Frisvad J.C."/>
            <person name="Nielsen K.F."/>
            <person name="Lyhne E.K."/>
            <person name="Kogle M.E."/>
            <person name="Kuo A."/>
            <person name="Riley R."/>
            <person name="Clum A."/>
            <person name="Nolan M."/>
            <person name="Lipzen A."/>
            <person name="Salamov A."/>
            <person name="Henrissat B."/>
            <person name="Wiebenga A."/>
            <person name="De vries R.P."/>
            <person name="Grigoriev I.V."/>
            <person name="Mortensen U.H."/>
            <person name="Andersen M.R."/>
            <person name="Baker S.E."/>
        </authorList>
    </citation>
    <scope>NUCLEOTIDE SEQUENCE [LARGE SCALE GENOMIC DNA]</scope>
    <source>
        <strain evidence="2 3">CBS 121057</strain>
    </source>
</reference>
<dbReference type="EMBL" id="KZ826325">
    <property type="protein sequence ID" value="PYI09838.1"/>
    <property type="molecule type" value="Genomic_DNA"/>
</dbReference>
<accession>A0A319ES87</accession>
<dbReference type="Gene3D" id="3.40.50.300">
    <property type="entry name" value="P-loop containing nucleotide triphosphate hydrolases"/>
    <property type="match status" value="2"/>
</dbReference>
<feature type="domain" description="Phosphoribulokinase/uridine kinase" evidence="1">
    <location>
        <begin position="37"/>
        <end position="203"/>
    </location>
</feature>
<evidence type="ECO:0000313" key="3">
    <source>
        <dbReference type="Proteomes" id="UP000248423"/>
    </source>
</evidence>
<keyword evidence="3" id="KW-1185">Reference proteome</keyword>
<dbReference type="Pfam" id="PF00485">
    <property type="entry name" value="PRK"/>
    <property type="match status" value="1"/>
</dbReference>
<dbReference type="OrthoDB" id="6362633at2759"/>
<dbReference type="GO" id="GO:0005524">
    <property type="term" value="F:ATP binding"/>
    <property type="evidence" value="ECO:0007669"/>
    <property type="project" value="InterPro"/>
</dbReference>
<dbReference type="STRING" id="1448318.A0A319ES87"/>
<proteinExistence type="predicted"/>
<dbReference type="AlphaFoldDB" id="A0A319ES87"/>
<dbReference type="VEuPathDB" id="FungiDB:BO78DRAFT_458994"/>
<dbReference type="InterPro" id="IPR027417">
    <property type="entry name" value="P-loop_NTPase"/>
</dbReference>
<dbReference type="PANTHER" id="PTHR10285">
    <property type="entry name" value="URIDINE KINASE"/>
    <property type="match status" value="1"/>
</dbReference>
<protein>
    <submittedName>
        <fullName evidence="2">Phosphoribulokinase/uridine kinase</fullName>
    </submittedName>
</protein>
<dbReference type="GO" id="GO:0016301">
    <property type="term" value="F:kinase activity"/>
    <property type="evidence" value="ECO:0007669"/>
    <property type="project" value="UniProtKB-KW"/>
</dbReference>
<evidence type="ECO:0000313" key="2">
    <source>
        <dbReference type="EMBL" id="PYI09838.1"/>
    </source>
</evidence>
<organism evidence="2 3">
    <name type="scientific">Aspergillus sclerotiicarbonarius (strain CBS 121057 / IBT 28362)</name>
    <dbReference type="NCBI Taxonomy" id="1448318"/>
    <lineage>
        <taxon>Eukaryota</taxon>
        <taxon>Fungi</taxon>
        <taxon>Dikarya</taxon>
        <taxon>Ascomycota</taxon>
        <taxon>Pezizomycotina</taxon>
        <taxon>Eurotiomycetes</taxon>
        <taxon>Eurotiomycetidae</taxon>
        <taxon>Eurotiales</taxon>
        <taxon>Aspergillaceae</taxon>
        <taxon>Aspergillus</taxon>
        <taxon>Aspergillus subgen. Circumdati</taxon>
    </lineage>
</organism>
<keyword evidence="2" id="KW-0418">Kinase</keyword>
<name>A0A319ES87_ASPSB</name>
<dbReference type="Proteomes" id="UP000248423">
    <property type="component" value="Unassembled WGS sequence"/>
</dbReference>
<keyword evidence="2" id="KW-0808">Transferase</keyword>
<evidence type="ECO:0000259" key="1">
    <source>
        <dbReference type="Pfam" id="PF00485"/>
    </source>
</evidence>
<sequence length="245" mass="26854">MSPSALDTPELRETEASRLAKKIWARYELNPEMARIMIGIAGIPGSGKSTLAAQVTAGVNAIYTERKAGQFDAGNAFAVDLPMDGFHLSRAQLAAMPNAAEAIHRRGAAFTFDGEGFLQLVQRLREPLDAGSSIVYAPGFDHAVKDPVADEIPILPTSRVLIFEGNYLALDREPWRSAAGLMDELWFIDVDREVARERLVKRHVLTGVTADEASARHRIASTDFLNADDIMENRLPVQEIVRGDS</sequence>
<gene>
    <name evidence="2" type="ORF">BO78DRAFT_458994</name>
</gene>